<dbReference type="InterPro" id="IPR015915">
    <property type="entry name" value="Kelch-typ_b-propeller"/>
</dbReference>
<gene>
    <name evidence="2" type="ORF">CSSPTR1EN2_LOCUS795</name>
</gene>
<proteinExistence type="predicted"/>
<reference evidence="2 3" key="1">
    <citation type="submission" date="2024-02" db="EMBL/GenBank/DDBJ databases">
        <authorList>
            <consortium name="ELIXIR-Norway"/>
            <consortium name="Elixir Norway"/>
        </authorList>
    </citation>
    <scope>NUCLEOTIDE SEQUENCE [LARGE SCALE GENOMIC DNA]</scope>
</reference>
<dbReference type="Pfam" id="PF00646">
    <property type="entry name" value="F-box"/>
    <property type="match status" value="1"/>
</dbReference>
<accession>A0ABP0T9G7</accession>
<dbReference type="Pfam" id="PF03478">
    <property type="entry name" value="Beta-prop_KIB1-4"/>
    <property type="match status" value="1"/>
</dbReference>
<dbReference type="PANTHER" id="PTHR31672:SF2">
    <property type="entry name" value="F-BOX DOMAIN-CONTAINING PROTEIN"/>
    <property type="match status" value="1"/>
</dbReference>
<dbReference type="InterPro" id="IPR001810">
    <property type="entry name" value="F-box_dom"/>
</dbReference>
<dbReference type="PROSITE" id="PS50181">
    <property type="entry name" value="FBOX"/>
    <property type="match status" value="1"/>
</dbReference>
<organism evidence="2 3">
    <name type="scientific">Sphagnum troendelagicum</name>
    <dbReference type="NCBI Taxonomy" id="128251"/>
    <lineage>
        <taxon>Eukaryota</taxon>
        <taxon>Viridiplantae</taxon>
        <taxon>Streptophyta</taxon>
        <taxon>Embryophyta</taxon>
        <taxon>Bryophyta</taxon>
        <taxon>Sphagnophytina</taxon>
        <taxon>Sphagnopsida</taxon>
        <taxon>Sphagnales</taxon>
        <taxon>Sphagnaceae</taxon>
        <taxon>Sphagnum</taxon>
    </lineage>
</organism>
<keyword evidence="3" id="KW-1185">Reference proteome</keyword>
<dbReference type="Gene3D" id="1.20.1280.50">
    <property type="match status" value="1"/>
</dbReference>
<sequence length="478" mass="53786">MTSSQCKQFSYFTSKFRSSGVSPICNIAAANNNNGGGYGDGGGAATTTRSSWMCPSAAAERERKRRKKNGAAGEVGTMDPLLWGRLPEDLVDKLVQYLPVPALLRARAVCRRLRDFVFSDKFQEARACVPAWSFLSNKETPYLLVFVTIEGHRLCSAYDAVADVWRRMPPMPGLPSRAKDCVAGDGGLLCFRDVDEQGQATLFVYNPLMQHHRELPPMQVGNSMILHEWILTHMVMDRFTGAYKIMVLTKKHGLRKGAHMEVYDSHKQTWTVDIGLSALERRYNLSFSPQVGACCDNFFYFVAREGICGTNIMGLVVYDIFEGCWREKLLYRCEPRCPGSKIEVQVVECKGTVYMVVREDDCAGTKGVSFCRLNPSREQKIEDAVLFESFFSKWGSKFPSYRCVSVRSELGLLLYDKSFQVLVDDLSQELMLPTCPFEGLENCVSSTLITRSECPRLQMLKRNLISEVHYQPNPAACV</sequence>
<dbReference type="Proteomes" id="UP001497512">
    <property type="component" value="Chromosome 1"/>
</dbReference>
<dbReference type="CDD" id="cd09917">
    <property type="entry name" value="F-box_SF"/>
    <property type="match status" value="1"/>
</dbReference>
<protein>
    <recommendedName>
        <fullName evidence="1">F-box domain-containing protein</fullName>
    </recommendedName>
</protein>
<dbReference type="SUPFAM" id="SSF117281">
    <property type="entry name" value="Kelch motif"/>
    <property type="match status" value="1"/>
</dbReference>
<dbReference type="InterPro" id="IPR050796">
    <property type="entry name" value="SCF_F-box_component"/>
</dbReference>
<dbReference type="InterPro" id="IPR036047">
    <property type="entry name" value="F-box-like_dom_sf"/>
</dbReference>
<feature type="domain" description="F-box" evidence="1">
    <location>
        <begin position="80"/>
        <end position="125"/>
    </location>
</feature>
<dbReference type="SUPFAM" id="SSF81383">
    <property type="entry name" value="F-box domain"/>
    <property type="match status" value="1"/>
</dbReference>
<evidence type="ECO:0000313" key="2">
    <source>
        <dbReference type="EMBL" id="CAK9190248.1"/>
    </source>
</evidence>
<dbReference type="SMART" id="SM00256">
    <property type="entry name" value="FBOX"/>
    <property type="match status" value="1"/>
</dbReference>
<dbReference type="EMBL" id="OZ019893">
    <property type="protein sequence ID" value="CAK9190248.1"/>
    <property type="molecule type" value="Genomic_DNA"/>
</dbReference>
<dbReference type="PANTHER" id="PTHR31672">
    <property type="entry name" value="BNACNNG10540D PROTEIN"/>
    <property type="match status" value="1"/>
</dbReference>
<evidence type="ECO:0000259" key="1">
    <source>
        <dbReference type="PROSITE" id="PS50181"/>
    </source>
</evidence>
<dbReference type="InterPro" id="IPR005174">
    <property type="entry name" value="KIB1-4_b-propeller"/>
</dbReference>
<name>A0ABP0T9G7_9BRYO</name>
<dbReference type="Gene3D" id="2.120.10.80">
    <property type="entry name" value="Kelch-type beta propeller"/>
    <property type="match status" value="1"/>
</dbReference>
<evidence type="ECO:0000313" key="3">
    <source>
        <dbReference type="Proteomes" id="UP001497512"/>
    </source>
</evidence>